<dbReference type="PANTHER" id="PTHR24100">
    <property type="entry name" value="BUTYROPHILIN"/>
    <property type="match status" value="1"/>
</dbReference>
<evidence type="ECO:0000256" key="9">
    <source>
        <dbReference type="ARBA" id="ARBA00038221"/>
    </source>
</evidence>
<evidence type="ECO:0000313" key="13">
    <source>
        <dbReference type="EMBL" id="KAK6294287.1"/>
    </source>
</evidence>
<feature type="signal peptide" evidence="11">
    <location>
        <begin position="1"/>
        <end position="21"/>
    </location>
</feature>
<dbReference type="SMART" id="SM00406">
    <property type="entry name" value="IGv"/>
    <property type="match status" value="3"/>
</dbReference>
<keyword evidence="7" id="KW-0325">Glycoprotein</keyword>
<dbReference type="SMART" id="SM00408">
    <property type="entry name" value="IGc2"/>
    <property type="match status" value="3"/>
</dbReference>
<dbReference type="SMART" id="SM00409">
    <property type="entry name" value="IG"/>
    <property type="match status" value="3"/>
</dbReference>
<dbReference type="Pfam" id="PF07686">
    <property type="entry name" value="V-set"/>
    <property type="match status" value="3"/>
</dbReference>
<keyword evidence="14" id="KW-1185">Reference proteome</keyword>
<dbReference type="InterPro" id="IPR036179">
    <property type="entry name" value="Ig-like_dom_sf"/>
</dbReference>
<dbReference type="InterPro" id="IPR043136">
    <property type="entry name" value="B30.2/SPRY_sf"/>
</dbReference>
<feature type="transmembrane region" description="Helical" evidence="10">
    <location>
        <begin position="670"/>
        <end position="687"/>
    </location>
</feature>
<evidence type="ECO:0000256" key="10">
    <source>
        <dbReference type="SAM" id="Phobius"/>
    </source>
</evidence>
<dbReference type="Gene3D" id="2.60.40.10">
    <property type="entry name" value="Immunoglobulins"/>
    <property type="match status" value="6"/>
</dbReference>
<evidence type="ECO:0000256" key="11">
    <source>
        <dbReference type="SAM" id="SignalP"/>
    </source>
</evidence>
<evidence type="ECO:0000313" key="14">
    <source>
        <dbReference type="Proteomes" id="UP001356427"/>
    </source>
</evidence>
<dbReference type="Gene3D" id="2.60.120.920">
    <property type="match status" value="1"/>
</dbReference>
<feature type="domain" description="Ig-like" evidence="12">
    <location>
        <begin position="693"/>
        <end position="809"/>
    </location>
</feature>
<dbReference type="GO" id="GO:0005102">
    <property type="term" value="F:signaling receptor binding"/>
    <property type="evidence" value="ECO:0007669"/>
    <property type="project" value="TreeGrafter"/>
</dbReference>
<evidence type="ECO:0000256" key="5">
    <source>
        <dbReference type="ARBA" id="ARBA00023136"/>
    </source>
</evidence>
<feature type="domain" description="Ig-like" evidence="12">
    <location>
        <begin position="819"/>
        <end position="909"/>
    </location>
</feature>
<sequence>MMTGTGCWCVTLLLLLHRADSESFEVLGPTRAIAAVAGDDIILPCYIKPNISAENMRVDWFRFNLPVHQSNTQVHLYQDGRDKYHDQIRSYEGRTSLFKEELKKGNTSLKLTRVQGTDDGLNKCLVQSKTHYDDATIQVHITAIGSKPEVSIEGQKEGRMGLLCVSKGWFPEPELEWLDSEGVTLSAGPSETDRDYKGFYIVKLKTIVKETDINHFTCRLRQRQLNEQIKMETEFHISSELILVHTDTWRVAFAVIVSLSIVLVVILAFTIWRWNRLSNDYDASKTKHSQELEKVQDDKDCRLKILTDQLDFVNMKGCPEFETIRRHAEKFEVLGTTRAIVAVAGDDIILPCYIKPNISAEDMRVDWFRVNHPDHQSNIRVHLYQYGRDKYHDQIRSYEGRTSLFKEELKKGNTSLKLTRVQGTDNGLYKCLVESKTHYDDATIQVHIRAIGSKPEVSIEGQKEGGMGLLCVSKGWFPEPELEWLDSEGVTLSAGPSETDRDYKGFYIVKLKTIVKETDTNHFTCRLRQRQLHEQIKMETEFHIPSELILVHTDTWRVAFAVIVSLSIVLVVILAFTIWRWNRLSNDYDVFKAKHSQALVKDEHSLELKKVQDDKDCRLKILTDQLYFVNMKGCPELETIRRHAVDVTLDPDTAHPQLILSEDRKQGKEVIMMTGTGCLCVTLLLLLHRADSERFEVLGPTRAIAAVAGDDIILPCYIKPNISAEDMRVDWFRVNHPDPQSNIRVHLYQDGRDKYHDQIRSYEGRTSLFKEELKKGNTSLKLTRVQGTDDGQYKCLVKSKTHYDDATIQVHIRAIGSKPELSIEGQKEGGMGLLCVSKGWFPEPELEWLDSEGVTLSAGPSETDRDYKGFYIVKLKTIVKETDTNHFTCRLRQRQLSEQINMETEFHISSELIIVHTDTWRVAFAVIVSLSIVLVVILAFTIWRWNRLCNDYGNRKLIKECI</sequence>
<dbReference type="InterPro" id="IPR006574">
    <property type="entry name" value="PRY"/>
</dbReference>
<dbReference type="Pfam" id="PF22705">
    <property type="entry name" value="C2-set_3"/>
    <property type="match status" value="3"/>
</dbReference>
<dbReference type="GO" id="GO:0050863">
    <property type="term" value="P:regulation of T cell activation"/>
    <property type="evidence" value="ECO:0007669"/>
    <property type="project" value="UniProtKB-ARBA"/>
</dbReference>
<evidence type="ECO:0000259" key="12">
    <source>
        <dbReference type="PROSITE" id="PS50835"/>
    </source>
</evidence>
<dbReference type="GO" id="GO:0050852">
    <property type="term" value="P:T cell receptor signaling pathway"/>
    <property type="evidence" value="ECO:0007669"/>
    <property type="project" value="TreeGrafter"/>
</dbReference>
<evidence type="ECO:0000256" key="7">
    <source>
        <dbReference type="ARBA" id="ARBA00023180"/>
    </source>
</evidence>
<accession>A0AAN8KKQ7</accession>
<dbReference type="GO" id="GO:0042110">
    <property type="term" value="P:T cell activation"/>
    <property type="evidence" value="ECO:0007669"/>
    <property type="project" value="UniProtKB-ARBA"/>
</dbReference>
<organism evidence="13 14">
    <name type="scientific">Coregonus suidteri</name>
    <dbReference type="NCBI Taxonomy" id="861788"/>
    <lineage>
        <taxon>Eukaryota</taxon>
        <taxon>Metazoa</taxon>
        <taxon>Chordata</taxon>
        <taxon>Craniata</taxon>
        <taxon>Vertebrata</taxon>
        <taxon>Euteleostomi</taxon>
        <taxon>Actinopterygii</taxon>
        <taxon>Neopterygii</taxon>
        <taxon>Teleostei</taxon>
        <taxon>Protacanthopterygii</taxon>
        <taxon>Salmoniformes</taxon>
        <taxon>Salmonidae</taxon>
        <taxon>Coregoninae</taxon>
        <taxon>Coregonus</taxon>
    </lineage>
</organism>
<name>A0AAN8KKQ7_9TELE</name>
<dbReference type="InterPro" id="IPR003599">
    <property type="entry name" value="Ig_sub"/>
</dbReference>
<dbReference type="InterPro" id="IPR053896">
    <property type="entry name" value="BTN3A2-like_Ig-C"/>
</dbReference>
<dbReference type="SUPFAM" id="SSF48726">
    <property type="entry name" value="Immunoglobulin"/>
    <property type="match status" value="5"/>
</dbReference>
<comment type="similarity">
    <text evidence="9">Belongs to the SKINT family.</text>
</comment>
<dbReference type="InterPro" id="IPR007110">
    <property type="entry name" value="Ig-like_dom"/>
</dbReference>
<dbReference type="SUPFAM" id="SSF49899">
    <property type="entry name" value="Concanavalin A-like lectins/glucanases"/>
    <property type="match status" value="1"/>
</dbReference>
<keyword evidence="5 10" id="KW-0472">Membrane</keyword>
<dbReference type="GO" id="GO:0001817">
    <property type="term" value="P:regulation of cytokine production"/>
    <property type="evidence" value="ECO:0007669"/>
    <property type="project" value="TreeGrafter"/>
</dbReference>
<feature type="domain" description="Ig-like" evidence="12">
    <location>
        <begin position="455"/>
        <end position="537"/>
    </location>
</feature>
<dbReference type="PANTHER" id="PTHR24100:SF130">
    <property type="entry name" value="BUTYROPHILIN-LIKE PROTEIN 9"/>
    <property type="match status" value="1"/>
</dbReference>
<reference evidence="13 14" key="1">
    <citation type="submission" date="2021-04" db="EMBL/GenBank/DDBJ databases">
        <authorList>
            <person name="De Guttry C."/>
            <person name="Zahm M."/>
            <person name="Klopp C."/>
            <person name="Cabau C."/>
            <person name="Louis A."/>
            <person name="Berthelot C."/>
            <person name="Parey E."/>
            <person name="Roest Crollius H."/>
            <person name="Montfort J."/>
            <person name="Robinson-Rechavi M."/>
            <person name="Bucao C."/>
            <person name="Bouchez O."/>
            <person name="Gislard M."/>
            <person name="Lluch J."/>
            <person name="Milhes M."/>
            <person name="Lampietro C."/>
            <person name="Lopez Roques C."/>
            <person name="Donnadieu C."/>
            <person name="Braasch I."/>
            <person name="Desvignes T."/>
            <person name="Postlethwait J."/>
            <person name="Bobe J."/>
            <person name="Wedekind C."/>
            <person name="Guiguen Y."/>
        </authorList>
    </citation>
    <scope>NUCLEOTIDE SEQUENCE [LARGE SCALE GENOMIC DNA]</scope>
    <source>
        <strain evidence="13">Cs_M1</strain>
        <tissue evidence="13">Blood</tissue>
    </source>
</reference>
<evidence type="ECO:0000256" key="2">
    <source>
        <dbReference type="ARBA" id="ARBA00022692"/>
    </source>
</evidence>
<feature type="domain" description="Ig-like" evidence="12">
    <location>
        <begin position="319"/>
        <end position="445"/>
    </location>
</feature>
<dbReference type="Proteomes" id="UP001356427">
    <property type="component" value="Unassembled WGS sequence"/>
</dbReference>
<keyword evidence="3 11" id="KW-0732">Signal</keyword>
<dbReference type="InterPro" id="IPR013106">
    <property type="entry name" value="Ig_V-set"/>
</dbReference>
<protein>
    <recommendedName>
        <fullName evidence="12">Ig-like domain-containing protein</fullName>
    </recommendedName>
</protein>
<keyword evidence="8" id="KW-0393">Immunoglobulin domain</keyword>
<evidence type="ECO:0000256" key="6">
    <source>
        <dbReference type="ARBA" id="ARBA00023157"/>
    </source>
</evidence>
<dbReference type="AlphaFoldDB" id="A0AAN8KKQ7"/>
<evidence type="ECO:0000256" key="4">
    <source>
        <dbReference type="ARBA" id="ARBA00022989"/>
    </source>
</evidence>
<evidence type="ECO:0000256" key="8">
    <source>
        <dbReference type="ARBA" id="ARBA00023319"/>
    </source>
</evidence>
<dbReference type="InterPro" id="IPR050504">
    <property type="entry name" value="IgSF_BTN/MOG"/>
</dbReference>
<feature type="transmembrane region" description="Helical" evidence="10">
    <location>
        <begin position="922"/>
        <end position="943"/>
    </location>
</feature>
<keyword evidence="2 10" id="KW-0812">Transmembrane</keyword>
<feature type="domain" description="Ig-like" evidence="12">
    <location>
        <begin position="38"/>
        <end position="142"/>
    </location>
</feature>
<feature type="transmembrane region" description="Helical" evidence="10">
    <location>
        <begin position="249"/>
        <end position="272"/>
    </location>
</feature>
<keyword evidence="6" id="KW-1015">Disulfide bond</keyword>
<dbReference type="InterPro" id="IPR003598">
    <property type="entry name" value="Ig_sub2"/>
</dbReference>
<evidence type="ECO:0000256" key="3">
    <source>
        <dbReference type="ARBA" id="ARBA00022729"/>
    </source>
</evidence>
<comment type="subcellular location">
    <subcellularLocation>
        <location evidence="1">Membrane</location>
    </subcellularLocation>
</comment>
<dbReference type="EMBL" id="JAGTTL010000035">
    <property type="protein sequence ID" value="KAK6294287.1"/>
    <property type="molecule type" value="Genomic_DNA"/>
</dbReference>
<dbReference type="InterPro" id="IPR013783">
    <property type="entry name" value="Ig-like_fold"/>
</dbReference>
<dbReference type="GO" id="GO:1903037">
    <property type="term" value="P:regulation of leukocyte cell-cell adhesion"/>
    <property type="evidence" value="ECO:0007669"/>
    <property type="project" value="UniProtKB-ARBA"/>
</dbReference>
<evidence type="ECO:0000256" key="1">
    <source>
        <dbReference type="ARBA" id="ARBA00004370"/>
    </source>
</evidence>
<dbReference type="InterPro" id="IPR013320">
    <property type="entry name" value="ConA-like_dom_sf"/>
</dbReference>
<keyword evidence="4 10" id="KW-1133">Transmembrane helix</keyword>
<dbReference type="GO" id="GO:0009897">
    <property type="term" value="C:external side of plasma membrane"/>
    <property type="evidence" value="ECO:0007669"/>
    <property type="project" value="TreeGrafter"/>
</dbReference>
<gene>
    <name evidence="13" type="ORF">J4Q44_G00351170</name>
</gene>
<feature type="chain" id="PRO_5042980272" description="Ig-like domain-containing protein" evidence="11">
    <location>
        <begin position="22"/>
        <end position="962"/>
    </location>
</feature>
<dbReference type="Pfam" id="PF13765">
    <property type="entry name" value="PRY"/>
    <property type="match status" value="1"/>
</dbReference>
<dbReference type="FunFam" id="2.60.40.10:FF:000088">
    <property type="entry name" value="Butyrophilin subfamily 1 member A1"/>
    <property type="match status" value="3"/>
</dbReference>
<dbReference type="PROSITE" id="PS50835">
    <property type="entry name" value="IG_LIKE"/>
    <property type="match status" value="6"/>
</dbReference>
<proteinExistence type="inferred from homology"/>
<comment type="caution">
    <text evidence="13">The sequence shown here is derived from an EMBL/GenBank/DDBJ whole genome shotgun (WGS) entry which is preliminary data.</text>
</comment>
<feature type="transmembrane region" description="Helical" evidence="10">
    <location>
        <begin position="558"/>
        <end position="579"/>
    </location>
</feature>
<dbReference type="FunFam" id="2.60.40.10:FF:000142">
    <property type="entry name" value="V-set domain-containing T-cell activation inhibitor 1"/>
    <property type="match status" value="3"/>
</dbReference>
<feature type="domain" description="Ig-like" evidence="12">
    <location>
        <begin position="148"/>
        <end position="238"/>
    </location>
</feature>